<evidence type="ECO:0000313" key="2">
    <source>
        <dbReference type="Proteomes" id="UP001202328"/>
    </source>
</evidence>
<accession>A0AAD4XRS3</accession>
<gene>
    <name evidence="1" type="ORF">MKW98_030887</name>
</gene>
<organism evidence="1 2">
    <name type="scientific">Papaver atlanticum</name>
    <dbReference type="NCBI Taxonomy" id="357466"/>
    <lineage>
        <taxon>Eukaryota</taxon>
        <taxon>Viridiplantae</taxon>
        <taxon>Streptophyta</taxon>
        <taxon>Embryophyta</taxon>
        <taxon>Tracheophyta</taxon>
        <taxon>Spermatophyta</taxon>
        <taxon>Magnoliopsida</taxon>
        <taxon>Ranunculales</taxon>
        <taxon>Papaveraceae</taxon>
        <taxon>Papaveroideae</taxon>
        <taxon>Papaver</taxon>
    </lineage>
</organism>
<keyword evidence="2" id="KW-1185">Reference proteome</keyword>
<comment type="caution">
    <text evidence="1">The sequence shown here is derived from an EMBL/GenBank/DDBJ whole genome shotgun (WGS) entry which is preliminary data.</text>
</comment>
<evidence type="ECO:0000313" key="1">
    <source>
        <dbReference type="EMBL" id="KAI3947301.1"/>
    </source>
</evidence>
<reference evidence="1" key="1">
    <citation type="submission" date="2022-04" db="EMBL/GenBank/DDBJ databases">
        <title>A functionally conserved STORR gene fusion in Papaver species that diverged 16.8 million years ago.</title>
        <authorList>
            <person name="Catania T."/>
        </authorList>
    </citation>
    <scope>NUCLEOTIDE SEQUENCE</scope>
    <source>
        <strain evidence="1">S-188037</strain>
    </source>
</reference>
<protein>
    <submittedName>
        <fullName evidence="1">Uncharacterized protein</fullName>
    </submittedName>
</protein>
<name>A0AAD4XRS3_9MAGN</name>
<proteinExistence type="predicted"/>
<dbReference type="AlphaFoldDB" id="A0AAD4XRS3"/>
<dbReference type="Proteomes" id="UP001202328">
    <property type="component" value="Unassembled WGS sequence"/>
</dbReference>
<sequence length="80" mass="9308">MSEYSIYANYIPCSKISRQFRRSSNDSSGSSMLNFEEGPRSNLDNVRYLEGVRLCTLPNAEFYVQAWSLRPHLYSIISYK</sequence>
<dbReference type="EMBL" id="JAJJMB010003518">
    <property type="protein sequence ID" value="KAI3947301.1"/>
    <property type="molecule type" value="Genomic_DNA"/>
</dbReference>